<dbReference type="OrthoDB" id="9799663at2"/>
<evidence type="ECO:0000313" key="6">
    <source>
        <dbReference type="Proteomes" id="UP000189857"/>
    </source>
</evidence>
<dbReference type="AlphaFoldDB" id="A0A1T4P7N5"/>
<protein>
    <submittedName>
        <fullName evidence="5">DNA-binding transcriptional regulator, MarR family</fullName>
    </submittedName>
</protein>
<dbReference type="InterPro" id="IPR000835">
    <property type="entry name" value="HTH_MarR-typ"/>
</dbReference>
<dbReference type="PANTHER" id="PTHR42756">
    <property type="entry name" value="TRANSCRIPTIONAL REGULATOR, MARR"/>
    <property type="match status" value="1"/>
</dbReference>
<keyword evidence="6" id="KW-1185">Reference proteome</keyword>
<dbReference type="PRINTS" id="PR00598">
    <property type="entry name" value="HTHMARR"/>
</dbReference>
<dbReference type="PANTHER" id="PTHR42756:SF1">
    <property type="entry name" value="TRANSCRIPTIONAL REPRESSOR OF EMRAB OPERON"/>
    <property type="match status" value="1"/>
</dbReference>
<keyword evidence="1" id="KW-0805">Transcription regulation</keyword>
<sequence length="155" mass="17939">MDKYNTPVFTSLVEISRLANTLQSVMDMGMEDITSRQWLPLMILGRCEEAPNLNQLAEKCGITRQSTKQLVDKLVEKGYVTLEKSDADKRNMIIVITDKGRRWGAENLDKNMRFVSELYADISERDIKTFAKVQQKLLNKLYVMKEELSNDTNRE</sequence>
<dbReference type="Proteomes" id="UP000189857">
    <property type="component" value="Unassembled WGS sequence"/>
</dbReference>
<evidence type="ECO:0000256" key="1">
    <source>
        <dbReference type="ARBA" id="ARBA00023015"/>
    </source>
</evidence>
<evidence type="ECO:0000259" key="4">
    <source>
        <dbReference type="PROSITE" id="PS50995"/>
    </source>
</evidence>
<dbReference type="InterPro" id="IPR036390">
    <property type="entry name" value="WH_DNA-bd_sf"/>
</dbReference>
<dbReference type="SUPFAM" id="SSF46785">
    <property type="entry name" value="Winged helix' DNA-binding domain"/>
    <property type="match status" value="1"/>
</dbReference>
<dbReference type="PROSITE" id="PS50995">
    <property type="entry name" value="HTH_MARR_2"/>
    <property type="match status" value="1"/>
</dbReference>
<evidence type="ECO:0000256" key="2">
    <source>
        <dbReference type="ARBA" id="ARBA00023125"/>
    </source>
</evidence>
<dbReference type="RefSeq" id="WP_078787671.1">
    <property type="nucleotide sequence ID" value="NZ_FMTO01000010.1"/>
</dbReference>
<keyword evidence="2 5" id="KW-0238">DNA-binding</keyword>
<gene>
    <name evidence="5" type="ORF">SAMN02745110_01846</name>
</gene>
<reference evidence="5 6" key="1">
    <citation type="submission" date="2017-02" db="EMBL/GenBank/DDBJ databases">
        <authorList>
            <person name="Peterson S.W."/>
        </authorList>
    </citation>
    <scope>NUCLEOTIDE SEQUENCE [LARGE SCALE GENOMIC DNA]</scope>
    <source>
        <strain evidence="5 6">ATCC 17233</strain>
    </source>
</reference>
<evidence type="ECO:0000313" key="5">
    <source>
        <dbReference type="EMBL" id="SJZ87421.1"/>
    </source>
</evidence>
<dbReference type="EMBL" id="FUXA01000011">
    <property type="protein sequence ID" value="SJZ87421.1"/>
    <property type="molecule type" value="Genomic_DNA"/>
</dbReference>
<feature type="domain" description="HTH marR-type" evidence="4">
    <location>
        <begin position="5"/>
        <end position="139"/>
    </location>
</feature>
<name>A0A1T4P7N5_9FIRM</name>
<evidence type="ECO:0000256" key="3">
    <source>
        <dbReference type="ARBA" id="ARBA00023163"/>
    </source>
</evidence>
<dbReference type="GO" id="GO:0003677">
    <property type="term" value="F:DNA binding"/>
    <property type="evidence" value="ECO:0007669"/>
    <property type="project" value="UniProtKB-KW"/>
</dbReference>
<dbReference type="Gene3D" id="1.10.10.10">
    <property type="entry name" value="Winged helix-like DNA-binding domain superfamily/Winged helix DNA-binding domain"/>
    <property type="match status" value="1"/>
</dbReference>
<accession>A0A1T4P7N5</accession>
<organism evidence="5 6">
    <name type="scientific">Eubacterium ruminantium</name>
    <dbReference type="NCBI Taxonomy" id="42322"/>
    <lineage>
        <taxon>Bacteria</taxon>
        <taxon>Bacillati</taxon>
        <taxon>Bacillota</taxon>
        <taxon>Clostridia</taxon>
        <taxon>Eubacteriales</taxon>
        <taxon>Eubacteriaceae</taxon>
        <taxon>Eubacterium</taxon>
    </lineage>
</organism>
<dbReference type="Pfam" id="PF12802">
    <property type="entry name" value="MarR_2"/>
    <property type="match status" value="1"/>
</dbReference>
<dbReference type="SMART" id="SM00347">
    <property type="entry name" value="HTH_MARR"/>
    <property type="match status" value="1"/>
</dbReference>
<dbReference type="InterPro" id="IPR036388">
    <property type="entry name" value="WH-like_DNA-bd_sf"/>
</dbReference>
<keyword evidence="3" id="KW-0804">Transcription</keyword>
<proteinExistence type="predicted"/>
<dbReference type="GO" id="GO:0003700">
    <property type="term" value="F:DNA-binding transcription factor activity"/>
    <property type="evidence" value="ECO:0007669"/>
    <property type="project" value="InterPro"/>
</dbReference>